<dbReference type="InterPro" id="IPR016181">
    <property type="entry name" value="Acyl_CoA_acyltransferase"/>
</dbReference>
<dbReference type="SUPFAM" id="SSF55729">
    <property type="entry name" value="Acyl-CoA N-acyltransferases (Nat)"/>
    <property type="match status" value="1"/>
</dbReference>
<dbReference type="EMBL" id="NOII01000003">
    <property type="protein sequence ID" value="OYD57767.1"/>
    <property type="molecule type" value="Genomic_DNA"/>
</dbReference>
<dbReference type="InterPro" id="IPR000182">
    <property type="entry name" value="GNAT_dom"/>
</dbReference>
<name>A0A235FA08_9BACL</name>
<feature type="domain" description="N-acetyltransferase" evidence="1">
    <location>
        <begin position="84"/>
        <end position="221"/>
    </location>
</feature>
<protein>
    <recommendedName>
        <fullName evidence="1">N-acetyltransferase domain-containing protein</fullName>
    </recommendedName>
</protein>
<evidence type="ECO:0000259" key="1">
    <source>
        <dbReference type="PROSITE" id="PS51186"/>
    </source>
</evidence>
<keyword evidence="3" id="KW-1185">Reference proteome</keyword>
<reference evidence="2 3" key="1">
    <citation type="submission" date="2017-07" db="EMBL/GenBank/DDBJ databases">
        <title>Fictibacillus sp. nov. GDSW-R2A3 Genome sequencing and assembly.</title>
        <authorList>
            <person name="Mayilraj S."/>
        </authorList>
    </citation>
    <scope>NUCLEOTIDE SEQUENCE [LARGE SCALE GENOMIC DNA]</scope>
    <source>
        <strain evidence="2 3">GDSW-R2A3</strain>
    </source>
</reference>
<accession>A0A235FA08</accession>
<organism evidence="2 3">
    <name type="scientific">Fictibacillus aquaticus</name>
    <dbReference type="NCBI Taxonomy" id="2021314"/>
    <lineage>
        <taxon>Bacteria</taxon>
        <taxon>Bacillati</taxon>
        <taxon>Bacillota</taxon>
        <taxon>Bacilli</taxon>
        <taxon>Bacillales</taxon>
        <taxon>Fictibacillaceae</taxon>
        <taxon>Fictibacillus</taxon>
    </lineage>
</organism>
<dbReference type="GO" id="GO:0016747">
    <property type="term" value="F:acyltransferase activity, transferring groups other than amino-acyl groups"/>
    <property type="evidence" value="ECO:0007669"/>
    <property type="project" value="InterPro"/>
</dbReference>
<dbReference type="PROSITE" id="PS51186">
    <property type="entry name" value="GNAT"/>
    <property type="match status" value="1"/>
</dbReference>
<evidence type="ECO:0000313" key="3">
    <source>
        <dbReference type="Proteomes" id="UP000215059"/>
    </source>
</evidence>
<dbReference type="CDD" id="cd04301">
    <property type="entry name" value="NAT_SF"/>
    <property type="match status" value="1"/>
</dbReference>
<evidence type="ECO:0000313" key="2">
    <source>
        <dbReference type="EMBL" id="OYD57767.1"/>
    </source>
</evidence>
<gene>
    <name evidence="2" type="ORF">CGZ90_11620</name>
</gene>
<dbReference type="AlphaFoldDB" id="A0A235FA08"/>
<dbReference type="Gene3D" id="3.40.630.30">
    <property type="match status" value="1"/>
</dbReference>
<sequence>MLIPPYSMLMLEKNEEISDEAAKLIADYLNSIQYAVPKVMASKSAGLAFAHHWTGTSPVLRKRVTMDLRLYTLKNVSHPTGLEGTMRKATEQDLPFLPDWIVGMTDETNQLISRKEAENYALERIGTGSLYIWESKGKPVSMAAKTRPNIKGASVNLVYTPKNLRGKGYASALVAALSQHLLDSGFEFCTLFTDLANPTSNKIYQNIGYAPVCDYIEYKFG</sequence>
<proteinExistence type="predicted"/>
<dbReference type="Proteomes" id="UP000215059">
    <property type="component" value="Unassembled WGS sequence"/>
</dbReference>
<dbReference type="Pfam" id="PF00583">
    <property type="entry name" value="Acetyltransf_1"/>
    <property type="match status" value="1"/>
</dbReference>
<comment type="caution">
    <text evidence="2">The sequence shown here is derived from an EMBL/GenBank/DDBJ whole genome shotgun (WGS) entry which is preliminary data.</text>
</comment>